<evidence type="ECO:0000256" key="2">
    <source>
        <dbReference type="ARBA" id="ARBA00022801"/>
    </source>
</evidence>
<gene>
    <name evidence="4" type="primary">mtaD</name>
    <name evidence="6" type="ORF">F8A88_05945</name>
</gene>
<dbReference type="FunFam" id="3.20.20.140:FF:000014">
    <property type="entry name" value="5-methylthioadenosine/S-adenosylhomocysteine deaminase"/>
    <property type="match status" value="1"/>
</dbReference>
<comment type="caution">
    <text evidence="6">The sequence shown here is derived from an EMBL/GenBank/DDBJ whole genome shotgun (WGS) entry which is preliminary data.</text>
</comment>
<dbReference type="PANTHER" id="PTHR43794">
    <property type="entry name" value="AMINOHYDROLASE SSNA-RELATED"/>
    <property type="match status" value="1"/>
</dbReference>
<proteinExistence type="inferred from homology"/>
<dbReference type="Gene3D" id="3.20.20.140">
    <property type="entry name" value="Metal-dependent hydrolases"/>
    <property type="match status" value="1"/>
</dbReference>
<feature type="binding site" evidence="4">
    <location>
        <position position="309"/>
    </location>
    <ligand>
        <name>Zn(2+)</name>
        <dbReference type="ChEBI" id="CHEBI:29105"/>
    </ligand>
</feature>
<feature type="binding site" evidence="4">
    <location>
        <position position="73"/>
    </location>
    <ligand>
        <name>Zn(2+)</name>
        <dbReference type="ChEBI" id="CHEBI:29105"/>
    </ligand>
</feature>
<dbReference type="GO" id="GO:0046872">
    <property type="term" value="F:metal ion binding"/>
    <property type="evidence" value="ECO:0007669"/>
    <property type="project" value="UniProtKB-KW"/>
</dbReference>
<dbReference type="HAMAP" id="MF_01281">
    <property type="entry name" value="MTA_SAH_deamin"/>
    <property type="match status" value="1"/>
</dbReference>
<keyword evidence="7" id="KW-1185">Reference proteome</keyword>
<dbReference type="SUPFAM" id="SSF51338">
    <property type="entry name" value="Composite domain of metallo-dependent hydrolases"/>
    <property type="match status" value="1"/>
</dbReference>
<evidence type="ECO:0000256" key="4">
    <source>
        <dbReference type="HAMAP-Rule" id="MF_01281"/>
    </source>
</evidence>
<feature type="binding site" evidence="4">
    <location>
        <position position="75"/>
    </location>
    <ligand>
        <name>Zn(2+)</name>
        <dbReference type="ChEBI" id="CHEBI:29105"/>
    </ligand>
</feature>
<dbReference type="GO" id="GO:0090614">
    <property type="term" value="F:5'-methylthioadenosine deaminase activity"/>
    <property type="evidence" value="ECO:0007669"/>
    <property type="project" value="UniProtKB-UniRule"/>
</dbReference>
<reference evidence="6 7" key="1">
    <citation type="journal article" date="2017" name="Int. J. Syst. Evol. Microbiol.">
        <title>Desulfovibrio senegalensis sp. nov., a mesophilic sulfate reducer isolated from marine sediment.</title>
        <authorList>
            <person name="Thioye A."/>
            <person name="Gam Z.B.A."/>
            <person name="Mbengue M."/>
            <person name="Cayol J.L."/>
            <person name="Joseph-Bartoli M."/>
            <person name="Toure-Kane C."/>
            <person name="Labat M."/>
        </authorList>
    </citation>
    <scope>NUCLEOTIDE SEQUENCE [LARGE SCALE GENOMIC DNA]</scope>
    <source>
        <strain evidence="6 7">DSM 101509</strain>
    </source>
</reference>
<dbReference type="InterPro" id="IPR006680">
    <property type="entry name" value="Amidohydro-rel"/>
</dbReference>
<comment type="cofactor">
    <cofactor evidence="4">
        <name>Zn(2+)</name>
        <dbReference type="ChEBI" id="CHEBI:29105"/>
    </cofactor>
    <text evidence="4">Binds 1 zinc ion per subunit.</text>
</comment>
<dbReference type="AlphaFoldDB" id="A0A6N6N6S4"/>
<dbReference type="Gene3D" id="2.30.40.10">
    <property type="entry name" value="Urease, subunit C, domain 1"/>
    <property type="match status" value="1"/>
</dbReference>
<dbReference type="EC" id="3.5.4.28" evidence="4"/>
<dbReference type="GO" id="GO:0050270">
    <property type="term" value="F:S-adenosylhomocysteine deaminase activity"/>
    <property type="evidence" value="ECO:0007669"/>
    <property type="project" value="UniProtKB-UniRule"/>
</dbReference>
<evidence type="ECO:0000256" key="3">
    <source>
        <dbReference type="ARBA" id="ARBA00022833"/>
    </source>
</evidence>
<feature type="binding site" evidence="4">
    <location>
        <position position="224"/>
    </location>
    <ligand>
        <name>substrate</name>
    </ligand>
</feature>
<keyword evidence="3 4" id="KW-0862">Zinc</keyword>
<sequence length="442" mass="48129">MTDRMQTCDCMVRAGLVITQDDSRTVIADGAVAVDQGIIISVGKAHEMKEKFIPRSDIDLGKKMLMPGLVNAHCHAPMSLLRGVADDLPLMQWLEKYIWPIESGLTREMVAIGAELACAEMMRTGTTAFMDGYFHEDVLGEVAESAGLRVVLGEGFFAFPSPFFATAEDCWQTIESHERRFSQSPFVRNVVTPHAIYTVSPELLSESYELACKLDIPWQIHCAESPAETAQCIELYGMRPLAILESLGLLNDRVTLAHCVDVLPEEIELLSERCVNVVHNPASNHKLDSGIAPVQAMLDAGVNVGLGTDGAASNNQLNMFADMRMAALVGKVQAHDAAAVKAQNALDMATRGSAQCIHWEGLGMLVPGASADMIALDTESPNLMPMHNPISQTVYAASGHEVAMTMVAGHVVYRDGEYSGIDMASLQVRMNEVVKWVRERIS</sequence>
<dbReference type="OrthoDB" id="9807210at2"/>
<keyword evidence="2 4" id="KW-0378">Hydrolase</keyword>
<keyword evidence="1 4" id="KW-0479">Metal-binding</keyword>
<dbReference type="EC" id="3.5.4.31" evidence="4"/>
<dbReference type="InterPro" id="IPR023512">
    <property type="entry name" value="Deaminase_MtaD/DadD"/>
</dbReference>
<comment type="function">
    <text evidence="4">Catalyzes the deamination of 5-methylthioadenosine and S-adenosyl-L-homocysteine into 5-methylthioinosine and S-inosyl-L-homocysteine, respectively. Is also able to deaminate adenosine.</text>
</comment>
<organism evidence="6 7">
    <name type="scientific">Pseudodesulfovibrio senegalensis</name>
    <dbReference type="NCBI Taxonomy" id="1721087"/>
    <lineage>
        <taxon>Bacteria</taxon>
        <taxon>Pseudomonadati</taxon>
        <taxon>Thermodesulfobacteriota</taxon>
        <taxon>Desulfovibrionia</taxon>
        <taxon>Desulfovibrionales</taxon>
        <taxon>Desulfovibrionaceae</taxon>
    </lineage>
</organism>
<protein>
    <recommendedName>
        <fullName evidence="4">5-methylthioadenosine/S-adenosylhomocysteine deaminase</fullName>
        <shortName evidence="4">MTA/SAH deaminase</shortName>
        <ecNumber evidence="4">3.5.4.28</ecNumber>
        <ecNumber evidence="4">3.5.4.31</ecNumber>
    </recommendedName>
</protein>
<evidence type="ECO:0000313" key="7">
    <source>
        <dbReference type="Proteomes" id="UP000438699"/>
    </source>
</evidence>
<feature type="binding site" evidence="4">
    <location>
        <position position="102"/>
    </location>
    <ligand>
        <name>substrate</name>
    </ligand>
</feature>
<dbReference type="Pfam" id="PF01979">
    <property type="entry name" value="Amidohydro_1"/>
    <property type="match status" value="1"/>
</dbReference>
<evidence type="ECO:0000259" key="5">
    <source>
        <dbReference type="Pfam" id="PF01979"/>
    </source>
</evidence>
<dbReference type="PANTHER" id="PTHR43794:SF11">
    <property type="entry name" value="AMIDOHYDROLASE-RELATED DOMAIN-CONTAINING PROTEIN"/>
    <property type="match status" value="1"/>
</dbReference>
<comment type="catalytic activity">
    <reaction evidence="4">
        <text>S-adenosyl-L-homocysteine + H2O + H(+) = S-inosyl-L-homocysteine + NH4(+)</text>
        <dbReference type="Rhea" id="RHEA:20716"/>
        <dbReference type="ChEBI" id="CHEBI:15377"/>
        <dbReference type="ChEBI" id="CHEBI:15378"/>
        <dbReference type="ChEBI" id="CHEBI:28938"/>
        <dbReference type="ChEBI" id="CHEBI:57856"/>
        <dbReference type="ChEBI" id="CHEBI:57985"/>
        <dbReference type="EC" id="3.5.4.28"/>
    </reaction>
</comment>
<dbReference type="EMBL" id="WAIE01000001">
    <property type="protein sequence ID" value="KAB1443774.1"/>
    <property type="molecule type" value="Genomic_DNA"/>
</dbReference>
<dbReference type="RefSeq" id="WP_151150147.1">
    <property type="nucleotide sequence ID" value="NZ_WAIE01000001.1"/>
</dbReference>
<feature type="binding site" evidence="4">
    <location>
        <position position="309"/>
    </location>
    <ligand>
        <name>substrate</name>
    </ligand>
</feature>
<dbReference type="SUPFAM" id="SSF51556">
    <property type="entry name" value="Metallo-dependent hydrolases"/>
    <property type="match status" value="1"/>
</dbReference>
<dbReference type="InterPro" id="IPR011059">
    <property type="entry name" value="Metal-dep_hydrolase_composite"/>
</dbReference>
<dbReference type="CDD" id="cd01298">
    <property type="entry name" value="ATZ_TRZ_like"/>
    <property type="match status" value="1"/>
</dbReference>
<comment type="catalytic activity">
    <reaction evidence="4">
        <text>S-methyl-5'-thioadenosine + H2O + H(+) = S-methyl-5'-thioinosine + NH4(+)</text>
        <dbReference type="Rhea" id="RHEA:25025"/>
        <dbReference type="ChEBI" id="CHEBI:15377"/>
        <dbReference type="ChEBI" id="CHEBI:15378"/>
        <dbReference type="ChEBI" id="CHEBI:17509"/>
        <dbReference type="ChEBI" id="CHEBI:28938"/>
        <dbReference type="ChEBI" id="CHEBI:48595"/>
        <dbReference type="EC" id="3.5.4.31"/>
    </reaction>
</comment>
<accession>A0A6N6N6S4</accession>
<dbReference type="InterPro" id="IPR050287">
    <property type="entry name" value="MTA/SAH_deaminase"/>
</dbReference>
<comment type="similarity">
    <text evidence="4">Belongs to the metallo-dependent hydrolases superfamily. MTA/SAH deaminase family.</text>
</comment>
<dbReference type="InterPro" id="IPR032466">
    <property type="entry name" value="Metal_Hydrolase"/>
</dbReference>
<feature type="domain" description="Amidohydrolase-related" evidence="5">
    <location>
        <begin position="64"/>
        <end position="412"/>
    </location>
</feature>
<evidence type="ECO:0000313" key="6">
    <source>
        <dbReference type="EMBL" id="KAB1443774.1"/>
    </source>
</evidence>
<dbReference type="Proteomes" id="UP000438699">
    <property type="component" value="Unassembled WGS sequence"/>
</dbReference>
<feature type="binding site" evidence="4">
    <location>
        <position position="194"/>
    </location>
    <ligand>
        <name>substrate</name>
    </ligand>
</feature>
<comment type="caution">
    <text evidence="4">Lacks conserved residue(s) required for the propagation of feature annotation.</text>
</comment>
<evidence type="ECO:0000256" key="1">
    <source>
        <dbReference type="ARBA" id="ARBA00022723"/>
    </source>
</evidence>
<name>A0A6N6N6S4_9BACT</name>
<feature type="binding site" evidence="4">
    <location>
        <position position="221"/>
    </location>
    <ligand>
        <name>Zn(2+)</name>
        <dbReference type="ChEBI" id="CHEBI:29105"/>
    </ligand>
</feature>